<reference evidence="1 2" key="1">
    <citation type="submission" date="2013-01" db="EMBL/GenBank/DDBJ databases">
        <authorList>
            <person name="Fiebig A."/>
            <person name="Goeker M."/>
            <person name="Klenk H.-P.P."/>
        </authorList>
    </citation>
    <scope>NUCLEOTIDE SEQUENCE [LARGE SCALE GENOMIC DNA]</scope>
    <source>
        <strain evidence="1 2">DSM 17069</strain>
    </source>
</reference>
<dbReference type="STRING" id="215743.ROSMUCSMR3_03599"/>
<protein>
    <submittedName>
        <fullName evidence="1">Uncharacterized protein</fullName>
    </submittedName>
</protein>
<evidence type="ECO:0000313" key="1">
    <source>
        <dbReference type="EMBL" id="KGM86655.1"/>
    </source>
</evidence>
<gene>
    <name evidence="1" type="ORF">rosmuc_02948</name>
</gene>
<dbReference type="PATRIC" id="fig|1288298.3.peg.2961"/>
<dbReference type="eggNOG" id="ENOG502ZY7S">
    <property type="taxonomic scope" value="Bacteria"/>
</dbReference>
<dbReference type="Proteomes" id="UP000030021">
    <property type="component" value="Unassembled WGS sequence"/>
</dbReference>
<dbReference type="RefSeq" id="WP_037268488.1">
    <property type="nucleotide sequence ID" value="NZ_KN293975.1"/>
</dbReference>
<dbReference type="AlphaFoldDB" id="A0A0A0HHN3"/>
<evidence type="ECO:0000313" key="2">
    <source>
        <dbReference type="Proteomes" id="UP000030021"/>
    </source>
</evidence>
<dbReference type="EMBL" id="AONH01000016">
    <property type="protein sequence ID" value="KGM86655.1"/>
    <property type="molecule type" value="Genomic_DNA"/>
</dbReference>
<sequence>MTNTLAISLGGIILLALGADAVLNDSTATLFLGRKLIDLIEYLAFWR</sequence>
<comment type="caution">
    <text evidence="1">The sequence shown here is derived from an EMBL/GenBank/DDBJ whole genome shotgun (WGS) entry which is preliminary data.</text>
</comment>
<name>A0A0A0HHN3_9RHOB</name>
<organism evidence="1 2">
    <name type="scientific">Roseovarius mucosus DSM 17069</name>
    <dbReference type="NCBI Taxonomy" id="1288298"/>
    <lineage>
        <taxon>Bacteria</taxon>
        <taxon>Pseudomonadati</taxon>
        <taxon>Pseudomonadota</taxon>
        <taxon>Alphaproteobacteria</taxon>
        <taxon>Rhodobacterales</taxon>
        <taxon>Roseobacteraceae</taxon>
        <taxon>Roseovarius</taxon>
    </lineage>
</organism>
<accession>A0A0A0HHN3</accession>
<dbReference type="HOGENOM" id="CLU_205353_2_0_5"/>
<proteinExistence type="predicted"/>